<protein>
    <submittedName>
        <fullName evidence="1">Uncharacterized protein</fullName>
    </submittedName>
</protein>
<dbReference type="Proteomes" id="UP000000377">
    <property type="component" value="Chromosome"/>
</dbReference>
<dbReference type="KEGG" id="sbh:SBI_09329"/>
<dbReference type="EMBL" id="CP002047">
    <property type="protein sequence ID" value="ADI12447.1"/>
    <property type="molecule type" value="Genomic_DNA"/>
</dbReference>
<keyword evidence="2" id="KW-1185">Reference proteome</keyword>
<proteinExistence type="predicted"/>
<evidence type="ECO:0000313" key="1">
    <source>
        <dbReference type="EMBL" id="ADI12447.1"/>
    </source>
</evidence>
<name>D7C5R8_STRBB</name>
<sequence length="34" mass="3798">MHLGGQFLQLIAAEYRTRAVAQREQQRGSLGKAL</sequence>
<gene>
    <name evidence="1" type="ordered locus">SBI_09329</name>
</gene>
<dbReference type="HOGENOM" id="CLU_3376256_0_0_11"/>
<reference evidence="1 2" key="1">
    <citation type="journal article" date="2010" name="J. Bacteriol.">
        <title>Genome sequence of the milbemycin-producing bacterium Streptomyces bingchenggensis.</title>
        <authorList>
            <person name="Wang X.J."/>
            <person name="Yan Y.J."/>
            <person name="Zhang B."/>
            <person name="An J."/>
            <person name="Wang J.J."/>
            <person name="Tian J."/>
            <person name="Jiang L."/>
            <person name="Chen Y.H."/>
            <person name="Huang S.X."/>
            <person name="Yin M."/>
            <person name="Zhang J."/>
            <person name="Gao A.L."/>
            <person name="Liu C.X."/>
            <person name="Zhu Z.X."/>
            <person name="Xiang W.S."/>
        </authorList>
    </citation>
    <scope>NUCLEOTIDE SEQUENCE [LARGE SCALE GENOMIC DNA]</scope>
    <source>
        <strain evidence="1 2">BCW-1</strain>
    </source>
</reference>
<accession>D7C5R8</accession>
<evidence type="ECO:0000313" key="2">
    <source>
        <dbReference type="Proteomes" id="UP000000377"/>
    </source>
</evidence>
<organism evidence="1 2">
    <name type="scientific">Streptomyces bingchenggensis (strain BCW-1)</name>
    <dbReference type="NCBI Taxonomy" id="749414"/>
    <lineage>
        <taxon>Bacteria</taxon>
        <taxon>Bacillati</taxon>
        <taxon>Actinomycetota</taxon>
        <taxon>Actinomycetes</taxon>
        <taxon>Kitasatosporales</taxon>
        <taxon>Streptomycetaceae</taxon>
        <taxon>Streptomyces</taxon>
    </lineage>
</organism>
<dbReference type="AlphaFoldDB" id="D7C5R8"/>